<name>A0A0P8W970_9CLOT</name>
<dbReference type="Proteomes" id="UP000050326">
    <property type="component" value="Unassembled WGS sequence"/>
</dbReference>
<dbReference type="GO" id="GO:0006779">
    <property type="term" value="P:porphyrin-containing compound biosynthetic process"/>
    <property type="evidence" value="ECO:0007669"/>
    <property type="project" value="InterPro"/>
</dbReference>
<gene>
    <name evidence="2" type="ORF">OXPF_10860</name>
</gene>
<organism evidence="2 3">
    <name type="scientific">Oxobacter pfennigii</name>
    <dbReference type="NCBI Taxonomy" id="36849"/>
    <lineage>
        <taxon>Bacteria</taxon>
        <taxon>Bacillati</taxon>
        <taxon>Bacillota</taxon>
        <taxon>Clostridia</taxon>
        <taxon>Eubacteriales</taxon>
        <taxon>Clostridiaceae</taxon>
        <taxon>Oxobacter</taxon>
    </lineage>
</organism>
<accession>A0A0P8W970</accession>
<comment type="caution">
    <text evidence="2">The sequence shown here is derived from an EMBL/GenBank/DDBJ whole genome shotgun (WGS) entry which is preliminary data.</text>
</comment>
<dbReference type="AlphaFoldDB" id="A0A0P8W970"/>
<dbReference type="GO" id="GO:0004853">
    <property type="term" value="F:uroporphyrinogen decarboxylase activity"/>
    <property type="evidence" value="ECO:0007669"/>
    <property type="project" value="InterPro"/>
</dbReference>
<evidence type="ECO:0000259" key="1">
    <source>
        <dbReference type="Pfam" id="PF01208"/>
    </source>
</evidence>
<sequence length="356" mass="40192">MAIKFDEKELKVASEIPNRMGGAPTPVYDFPVSRKEGYIAALKKQPIWAISNVETRFITPKANPDNVARAFAFEDTMMPPAEGGGKDMFGIEWVYVPVAGGSMVKPGAPFLKDANEWKEKLVWPDLDKWNWEDSVKNIHLNPEQFNIAWVLNGWYERLISFMDFDKAVVALIDEDQQDAVKELFDKLSDLYIKLIDKYLEHFPGIDGFCFHDDWAAQKDTFFSPSTAEEMIVPAMKKVTDHLHSKGLYADLHSCGMLEKQIPNIIAAGWDSWTPQTMNNTQAYYEKYGDQLLIGVIPDAVSPEASEAEQRAAAKAFAEKFCVPGKGLVVNSYATAAITPAFREELYRHSRTIYSEI</sequence>
<dbReference type="Gene3D" id="3.20.20.210">
    <property type="match status" value="1"/>
</dbReference>
<dbReference type="RefSeq" id="WP_054874192.1">
    <property type="nucleotide sequence ID" value="NZ_LKET01000026.1"/>
</dbReference>
<evidence type="ECO:0000313" key="2">
    <source>
        <dbReference type="EMBL" id="KPU45195.1"/>
    </source>
</evidence>
<dbReference type="STRING" id="36849.OXPF_10860"/>
<dbReference type="SUPFAM" id="SSF51726">
    <property type="entry name" value="UROD/MetE-like"/>
    <property type="match status" value="1"/>
</dbReference>
<protein>
    <submittedName>
        <fullName evidence="2">Uroporphyrinogen decarboxylase (URO-D)</fullName>
    </submittedName>
</protein>
<dbReference type="InterPro" id="IPR038071">
    <property type="entry name" value="UROD/MetE-like_sf"/>
</dbReference>
<dbReference type="PATRIC" id="fig|36849.3.peg.1161"/>
<feature type="domain" description="Uroporphyrinogen decarboxylase (URO-D)" evidence="1">
    <location>
        <begin position="176"/>
        <end position="330"/>
    </location>
</feature>
<dbReference type="InterPro" id="IPR000257">
    <property type="entry name" value="Uroporphyrinogen_deCOase"/>
</dbReference>
<evidence type="ECO:0000313" key="3">
    <source>
        <dbReference type="Proteomes" id="UP000050326"/>
    </source>
</evidence>
<dbReference type="Pfam" id="PF01208">
    <property type="entry name" value="URO-D"/>
    <property type="match status" value="1"/>
</dbReference>
<proteinExistence type="predicted"/>
<keyword evidence="3" id="KW-1185">Reference proteome</keyword>
<dbReference type="OrthoDB" id="9815759at2"/>
<reference evidence="2 3" key="1">
    <citation type="submission" date="2015-09" db="EMBL/GenBank/DDBJ databases">
        <title>Genome sequence of Oxobacter pfennigii DSM 3222.</title>
        <authorList>
            <person name="Poehlein A."/>
            <person name="Bengelsdorf F.R."/>
            <person name="Schiel-Bengelsdorf B."/>
            <person name="Duerre P."/>
            <person name="Daniel R."/>
        </authorList>
    </citation>
    <scope>NUCLEOTIDE SEQUENCE [LARGE SCALE GENOMIC DNA]</scope>
    <source>
        <strain evidence="2 3">DSM 3222</strain>
    </source>
</reference>
<dbReference type="EMBL" id="LKET01000026">
    <property type="protein sequence ID" value="KPU45195.1"/>
    <property type="molecule type" value="Genomic_DNA"/>
</dbReference>